<accession>A0A8H5BCY0</accession>
<protein>
    <submittedName>
        <fullName evidence="1">Uncharacterized protein</fullName>
    </submittedName>
</protein>
<dbReference type="Proteomes" id="UP000559256">
    <property type="component" value="Unassembled WGS sequence"/>
</dbReference>
<reference evidence="1 2" key="1">
    <citation type="journal article" date="2020" name="ISME J.">
        <title>Uncovering the hidden diversity of litter-decomposition mechanisms in mushroom-forming fungi.</title>
        <authorList>
            <person name="Floudas D."/>
            <person name="Bentzer J."/>
            <person name="Ahren D."/>
            <person name="Johansson T."/>
            <person name="Persson P."/>
            <person name="Tunlid A."/>
        </authorList>
    </citation>
    <scope>NUCLEOTIDE SEQUENCE [LARGE SCALE GENOMIC DNA]</scope>
    <source>
        <strain evidence="1 2">CBS 291.85</strain>
    </source>
</reference>
<dbReference type="EMBL" id="JAACJM010000404">
    <property type="protein sequence ID" value="KAF5320581.1"/>
    <property type="molecule type" value="Genomic_DNA"/>
</dbReference>
<comment type="caution">
    <text evidence="1">The sequence shown here is derived from an EMBL/GenBank/DDBJ whole genome shotgun (WGS) entry which is preliminary data.</text>
</comment>
<evidence type="ECO:0000313" key="2">
    <source>
        <dbReference type="Proteomes" id="UP000559256"/>
    </source>
</evidence>
<dbReference type="AlphaFoldDB" id="A0A8H5BCY0"/>
<dbReference type="OrthoDB" id="10266508at2759"/>
<gene>
    <name evidence="1" type="ORF">D9758_018146</name>
</gene>
<keyword evidence="2" id="KW-1185">Reference proteome</keyword>
<evidence type="ECO:0000313" key="1">
    <source>
        <dbReference type="EMBL" id="KAF5320581.1"/>
    </source>
</evidence>
<proteinExistence type="predicted"/>
<name>A0A8H5BCY0_9AGAR</name>
<organism evidence="1 2">
    <name type="scientific">Tetrapyrgos nigripes</name>
    <dbReference type="NCBI Taxonomy" id="182062"/>
    <lineage>
        <taxon>Eukaryota</taxon>
        <taxon>Fungi</taxon>
        <taxon>Dikarya</taxon>
        <taxon>Basidiomycota</taxon>
        <taxon>Agaricomycotina</taxon>
        <taxon>Agaricomycetes</taxon>
        <taxon>Agaricomycetidae</taxon>
        <taxon>Agaricales</taxon>
        <taxon>Marasmiineae</taxon>
        <taxon>Marasmiaceae</taxon>
        <taxon>Tetrapyrgos</taxon>
    </lineage>
</organism>
<sequence>MQDDLTSSCQKGSLIWPPSEKVMALYPPLTSTGPRTLLDLKKTVNEMMENLNVFADEVTQVVRELGTESKWVVHSNSKPSLGHGRLSWTTNATANAVHLNHRLFRNYRLSE</sequence>